<name>A0A2Z6Q0V0_9GLOM</name>
<comment type="caution">
    <text evidence="1">The sequence shown here is derived from an EMBL/GenBank/DDBJ whole genome shotgun (WGS) entry which is preliminary data.</text>
</comment>
<sequence>MAHNPSCKASLSLSNKDYLNRKTKSVTTSAYSSALSRVLELKESNYITKEKLTLFRNIQEKWKNGDYDKDWNTYTSEKATSISTMVDDNLERSEKYDQLEDDESEFPIKDDPKDQNPFMAICWNEWLEKILEFPIDVIQIKILTYQYTPANQFEELMIKYIGKVLMDLIEHDIELTHERLVSVGNTTNKNRMKADIIGVRLSDNRQVVFFEMSGAPTDFLKVHPIEDTYKTIQERIDSLNSVLLNYLNYDVRYAAKIRSLTIQGIRDRLTLRTIFLKGKNNYVDEEEMSAAFPLSWDFRFQFIEVFELMEFVILSILEYPDNIKELIRHSATLSEFSIRNCIKLS</sequence>
<dbReference type="Proteomes" id="UP000247702">
    <property type="component" value="Unassembled WGS sequence"/>
</dbReference>
<gene>
    <name evidence="1" type="ORF">RclHR1_10150007</name>
</gene>
<organism evidence="1 2">
    <name type="scientific">Rhizophagus clarus</name>
    <dbReference type="NCBI Taxonomy" id="94130"/>
    <lineage>
        <taxon>Eukaryota</taxon>
        <taxon>Fungi</taxon>
        <taxon>Fungi incertae sedis</taxon>
        <taxon>Mucoromycota</taxon>
        <taxon>Glomeromycotina</taxon>
        <taxon>Glomeromycetes</taxon>
        <taxon>Glomerales</taxon>
        <taxon>Glomeraceae</taxon>
        <taxon>Rhizophagus</taxon>
    </lineage>
</organism>
<dbReference type="EMBL" id="BEXD01000020">
    <property type="protein sequence ID" value="GBB83430.1"/>
    <property type="molecule type" value="Genomic_DNA"/>
</dbReference>
<evidence type="ECO:0000313" key="2">
    <source>
        <dbReference type="Proteomes" id="UP000247702"/>
    </source>
</evidence>
<evidence type="ECO:0000313" key="1">
    <source>
        <dbReference type="EMBL" id="GBB83430.1"/>
    </source>
</evidence>
<dbReference type="AlphaFoldDB" id="A0A2Z6Q0V0"/>
<accession>A0A2Z6Q0V0</accession>
<proteinExistence type="predicted"/>
<protein>
    <submittedName>
        <fullName evidence="1">Uncharacterized protein</fullName>
    </submittedName>
</protein>
<reference evidence="1 2" key="1">
    <citation type="submission" date="2017-11" db="EMBL/GenBank/DDBJ databases">
        <title>The genome of Rhizophagus clarus HR1 reveals common genetic basis of auxotrophy among arbuscular mycorrhizal fungi.</title>
        <authorList>
            <person name="Kobayashi Y."/>
        </authorList>
    </citation>
    <scope>NUCLEOTIDE SEQUENCE [LARGE SCALE GENOMIC DNA]</scope>
    <source>
        <strain evidence="1 2">HR1</strain>
    </source>
</reference>
<keyword evidence="2" id="KW-1185">Reference proteome</keyword>